<dbReference type="EMBL" id="GGEC01092804">
    <property type="protein sequence ID" value="MBX73288.1"/>
    <property type="molecule type" value="Transcribed_RNA"/>
</dbReference>
<proteinExistence type="predicted"/>
<sequence>MYRAIIRGKFASLELEVQCDDKHLAQTLHAPIK</sequence>
<accession>A0A2P2R253</accession>
<name>A0A2P2R253_RHIMU</name>
<reference evidence="1" key="1">
    <citation type="submission" date="2018-02" db="EMBL/GenBank/DDBJ databases">
        <title>Rhizophora mucronata_Transcriptome.</title>
        <authorList>
            <person name="Meera S.P."/>
            <person name="Sreeshan A."/>
            <person name="Augustine A."/>
        </authorList>
    </citation>
    <scope>NUCLEOTIDE SEQUENCE</scope>
    <source>
        <tissue evidence="1">Leaf</tissue>
    </source>
</reference>
<evidence type="ECO:0000313" key="1">
    <source>
        <dbReference type="EMBL" id="MBX73288.1"/>
    </source>
</evidence>
<organism evidence="1">
    <name type="scientific">Rhizophora mucronata</name>
    <name type="common">Asiatic mangrove</name>
    <dbReference type="NCBI Taxonomy" id="61149"/>
    <lineage>
        <taxon>Eukaryota</taxon>
        <taxon>Viridiplantae</taxon>
        <taxon>Streptophyta</taxon>
        <taxon>Embryophyta</taxon>
        <taxon>Tracheophyta</taxon>
        <taxon>Spermatophyta</taxon>
        <taxon>Magnoliopsida</taxon>
        <taxon>eudicotyledons</taxon>
        <taxon>Gunneridae</taxon>
        <taxon>Pentapetalae</taxon>
        <taxon>rosids</taxon>
        <taxon>fabids</taxon>
        <taxon>Malpighiales</taxon>
        <taxon>Rhizophoraceae</taxon>
        <taxon>Rhizophora</taxon>
    </lineage>
</organism>
<protein>
    <submittedName>
        <fullName evidence="1">Uncharacterized protein</fullName>
    </submittedName>
</protein>
<dbReference type="AlphaFoldDB" id="A0A2P2R253"/>